<evidence type="ECO:0000256" key="2">
    <source>
        <dbReference type="ARBA" id="ARBA00005983"/>
    </source>
</evidence>
<comment type="similarity">
    <text evidence="2">Belongs to the diacylglycerol/lipid kinase family.</text>
</comment>
<dbReference type="SUPFAM" id="SSF48317">
    <property type="entry name" value="Acid phosphatase/Vanadium-dependent haloperoxidase"/>
    <property type="match status" value="1"/>
</dbReference>
<name>A0ABQ3DK11_9ACTN</name>
<feature type="region of interest" description="Disordered" evidence="9">
    <location>
        <begin position="516"/>
        <end position="536"/>
    </location>
</feature>
<keyword evidence="7" id="KW-0443">Lipid metabolism</keyword>
<keyword evidence="8" id="KW-1208">Phospholipid metabolism</keyword>
<evidence type="ECO:0000313" key="12">
    <source>
        <dbReference type="EMBL" id="GHA96151.1"/>
    </source>
</evidence>
<evidence type="ECO:0000256" key="10">
    <source>
        <dbReference type="SAM" id="Phobius"/>
    </source>
</evidence>
<protein>
    <recommendedName>
        <fullName evidence="11">DAGKc domain-containing protein</fullName>
    </recommendedName>
</protein>
<evidence type="ECO:0000256" key="7">
    <source>
        <dbReference type="ARBA" id="ARBA00023209"/>
    </source>
</evidence>
<evidence type="ECO:0000256" key="5">
    <source>
        <dbReference type="ARBA" id="ARBA00022777"/>
    </source>
</evidence>
<feature type="transmembrane region" description="Helical" evidence="10">
    <location>
        <begin position="159"/>
        <end position="180"/>
    </location>
</feature>
<dbReference type="Gene3D" id="2.60.200.40">
    <property type="match status" value="1"/>
</dbReference>
<keyword evidence="10" id="KW-0472">Membrane</keyword>
<keyword evidence="10" id="KW-0812">Transmembrane</keyword>
<keyword evidence="10" id="KW-1133">Transmembrane helix</keyword>
<keyword evidence="5" id="KW-0418">Kinase</keyword>
<dbReference type="Pfam" id="PF00781">
    <property type="entry name" value="DAGK_cat"/>
    <property type="match status" value="1"/>
</dbReference>
<feature type="transmembrane region" description="Helical" evidence="10">
    <location>
        <begin position="87"/>
        <end position="111"/>
    </location>
</feature>
<dbReference type="EMBL" id="BMVO01000004">
    <property type="protein sequence ID" value="GHA96151.1"/>
    <property type="molecule type" value="Genomic_DNA"/>
</dbReference>
<comment type="caution">
    <text evidence="12">The sequence shown here is derived from an EMBL/GenBank/DDBJ whole genome shotgun (WGS) entry which is preliminary data.</text>
</comment>
<evidence type="ECO:0000256" key="6">
    <source>
        <dbReference type="ARBA" id="ARBA00022840"/>
    </source>
</evidence>
<feature type="compositionally biased region" description="Basic and acidic residues" evidence="9">
    <location>
        <begin position="624"/>
        <end position="633"/>
    </location>
</feature>
<keyword evidence="3" id="KW-0808">Transferase</keyword>
<dbReference type="SUPFAM" id="SSF111331">
    <property type="entry name" value="NAD kinase/diacylglycerol kinase-like"/>
    <property type="match status" value="1"/>
</dbReference>
<dbReference type="InterPro" id="IPR017438">
    <property type="entry name" value="ATP-NAD_kinase_N"/>
</dbReference>
<dbReference type="Proteomes" id="UP000599437">
    <property type="component" value="Unassembled WGS sequence"/>
</dbReference>
<dbReference type="PANTHER" id="PTHR12358">
    <property type="entry name" value="SPHINGOSINE KINASE"/>
    <property type="match status" value="1"/>
</dbReference>
<evidence type="ECO:0000259" key="11">
    <source>
        <dbReference type="PROSITE" id="PS50146"/>
    </source>
</evidence>
<accession>A0ABQ3DK11</accession>
<gene>
    <name evidence="12" type="ORF">GCM10010346_18580</name>
</gene>
<evidence type="ECO:0000256" key="3">
    <source>
        <dbReference type="ARBA" id="ARBA00022679"/>
    </source>
</evidence>
<feature type="compositionally biased region" description="Pro residues" evidence="9">
    <location>
        <begin position="609"/>
        <end position="619"/>
    </location>
</feature>
<organism evidence="12 13">
    <name type="scientific">Streptomyces chryseus</name>
    <dbReference type="NCBI Taxonomy" id="68186"/>
    <lineage>
        <taxon>Bacteria</taxon>
        <taxon>Bacillati</taxon>
        <taxon>Actinomycetota</taxon>
        <taxon>Actinomycetes</taxon>
        <taxon>Kitasatosporales</taxon>
        <taxon>Streptomycetaceae</taxon>
        <taxon>Streptomyces</taxon>
    </lineage>
</organism>
<evidence type="ECO:0000313" key="13">
    <source>
        <dbReference type="Proteomes" id="UP000599437"/>
    </source>
</evidence>
<evidence type="ECO:0000256" key="9">
    <source>
        <dbReference type="SAM" id="MobiDB-lite"/>
    </source>
</evidence>
<dbReference type="InterPro" id="IPR001206">
    <property type="entry name" value="Diacylglycerol_kinase_cat_dom"/>
</dbReference>
<feature type="transmembrane region" description="Helical" evidence="10">
    <location>
        <begin position="187"/>
        <end position="205"/>
    </location>
</feature>
<dbReference type="InterPro" id="IPR000326">
    <property type="entry name" value="PAP2/HPO"/>
</dbReference>
<dbReference type="InterPro" id="IPR016064">
    <property type="entry name" value="NAD/diacylglycerol_kinase_sf"/>
</dbReference>
<feature type="transmembrane region" description="Helical" evidence="10">
    <location>
        <begin position="120"/>
        <end position="139"/>
    </location>
</feature>
<dbReference type="Pfam" id="PF01569">
    <property type="entry name" value="PAP2"/>
    <property type="match status" value="1"/>
</dbReference>
<evidence type="ECO:0000256" key="4">
    <source>
        <dbReference type="ARBA" id="ARBA00022741"/>
    </source>
</evidence>
<feature type="compositionally biased region" description="Low complexity" evidence="9">
    <location>
        <begin position="524"/>
        <end position="536"/>
    </location>
</feature>
<evidence type="ECO:0000256" key="8">
    <source>
        <dbReference type="ARBA" id="ARBA00023264"/>
    </source>
</evidence>
<keyword evidence="4" id="KW-0547">Nucleotide-binding</keyword>
<dbReference type="Pfam" id="PF19279">
    <property type="entry name" value="YegS_C"/>
    <property type="match status" value="1"/>
</dbReference>
<proteinExistence type="inferred from homology"/>
<feature type="transmembrane region" description="Helical" evidence="10">
    <location>
        <begin position="42"/>
        <end position="63"/>
    </location>
</feature>
<dbReference type="PANTHER" id="PTHR12358:SF106">
    <property type="entry name" value="LIPID KINASE YEGS"/>
    <property type="match status" value="1"/>
</dbReference>
<dbReference type="SMART" id="SM00046">
    <property type="entry name" value="DAGKc"/>
    <property type="match status" value="1"/>
</dbReference>
<feature type="domain" description="DAGKc" evidence="11">
    <location>
        <begin position="268"/>
        <end position="396"/>
    </location>
</feature>
<dbReference type="Gene3D" id="3.40.50.10330">
    <property type="entry name" value="Probable inorganic polyphosphate/atp-NAD kinase, domain 1"/>
    <property type="match status" value="1"/>
</dbReference>
<feature type="region of interest" description="Disordered" evidence="9">
    <location>
        <begin position="588"/>
        <end position="658"/>
    </location>
</feature>
<reference evidence="13" key="1">
    <citation type="journal article" date="2019" name="Int. J. Syst. Evol. Microbiol.">
        <title>The Global Catalogue of Microorganisms (GCM) 10K type strain sequencing project: providing services to taxonomists for standard genome sequencing and annotation.</title>
        <authorList>
            <consortium name="The Broad Institute Genomics Platform"/>
            <consortium name="The Broad Institute Genome Sequencing Center for Infectious Disease"/>
            <person name="Wu L."/>
            <person name="Ma J."/>
        </authorList>
    </citation>
    <scope>NUCLEOTIDE SEQUENCE [LARGE SCALE GENOMIC DNA]</scope>
    <source>
        <strain evidence="13">JCM 4737</strain>
    </source>
</reference>
<sequence length="658" mass="67561">MTLCDAHVITVHPAATGNTGGMTTGSGAAAGRTRPLLLLPPLWALMVGAGLLITGPAATWWPLSAEGGVNAWFAGHRTGAATAVSEWLTLVASTESVIGVTVVCVLALVALPRVPRWREAVFLGGSVAAQSALFLLITLCVQRPRPVVSHLDPAPPTSSFPSGHVGASVALYGGLAALAVTRLRGPWRYVAAAALLVVPPAVAVSRLYRGMHHPSDVVGGLVNGACALLVIGAALLASRGRPAPAPTVREGGRLPLPRPAEGAVADAPVARRVVVVRHPLACTEKVAHQVRDILVRHGCTDVRWTSTTAERPCGDLAAYTAAGRVDLVVVCGGDGTVRACADALAGSGTALAVVPCGTGNLLARNLGLPVRPAAALEEALRGDPVRIDVGRVSGDGLAPTRFTVMAGAGFDAVMVRDASPRLKTSLGWLAYVVSAVRHLGDPPMRLTIRLDTGDVRRRRARMVVVGNVGSLQGGVPLLPDARPDSGRLEVVLLDPRGGAGWLAVAAHLLRGMTRGRSGRPAVVSTSAGTPPAAGTTERLRARGALEYFSAARVDIRFAEPQAREVDGDCAVEGTRLVAEVEPGALLVQLPRSRQPALAPASAPDRSGPRPGPSPAPAPAAAPADDEHGDRHDGPAAPVRPGRATPAAPAPLGRTRDVL</sequence>
<keyword evidence="13" id="KW-1185">Reference proteome</keyword>
<evidence type="ECO:0000256" key="1">
    <source>
        <dbReference type="ARBA" id="ARBA00001946"/>
    </source>
</evidence>
<dbReference type="Gene3D" id="1.20.144.10">
    <property type="entry name" value="Phosphatidic acid phosphatase type 2/haloperoxidase"/>
    <property type="match status" value="1"/>
</dbReference>
<dbReference type="SMART" id="SM00014">
    <property type="entry name" value="acidPPc"/>
    <property type="match status" value="1"/>
</dbReference>
<dbReference type="InterPro" id="IPR045540">
    <property type="entry name" value="YegS/DAGK_C"/>
</dbReference>
<comment type="cofactor">
    <cofactor evidence="1">
        <name>Mg(2+)</name>
        <dbReference type="ChEBI" id="CHEBI:18420"/>
    </cofactor>
</comment>
<dbReference type="InterPro" id="IPR036938">
    <property type="entry name" value="PAP2/HPO_sf"/>
</dbReference>
<keyword evidence="6" id="KW-0067">ATP-binding</keyword>
<keyword evidence="7" id="KW-0444">Lipid biosynthesis</keyword>
<keyword evidence="7" id="KW-0594">Phospholipid biosynthesis</keyword>
<dbReference type="InterPro" id="IPR050187">
    <property type="entry name" value="Lipid_Phosphate_FormReg"/>
</dbReference>
<dbReference type="CDD" id="cd03392">
    <property type="entry name" value="PAP2_like_2"/>
    <property type="match status" value="1"/>
</dbReference>
<dbReference type="PROSITE" id="PS50146">
    <property type="entry name" value="DAGK"/>
    <property type="match status" value="1"/>
</dbReference>
<feature type="compositionally biased region" description="Low complexity" evidence="9">
    <location>
        <begin position="634"/>
        <end position="652"/>
    </location>
</feature>